<evidence type="ECO:0000313" key="3">
    <source>
        <dbReference type="Proteomes" id="UP000298860"/>
    </source>
</evidence>
<feature type="compositionally biased region" description="Polar residues" evidence="1">
    <location>
        <begin position="220"/>
        <end position="229"/>
    </location>
</feature>
<dbReference type="Gene3D" id="1.20.1260.20">
    <property type="entry name" value="PPE superfamily"/>
    <property type="match status" value="1"/>
</dbReference>
<feature type="region of interest" description="Disordered" evidence="1">
    <location>
        <begin position="423"/>
        <end position="454"/>
    </location>
</feature>
<feature type="compositionally biased region" description="Gly residues" evidence="1">
    <location>
        <begin position="268"/>
        <end position="302"/>
    </location>
</feature>
<evidence type="ECO:0000256" key="1">
    <source>
        <dbReference type="SAM" id="MobiDB-lite"/>
    </source>
</evidence>
<keyword evidence="3" id="KW-1185">Reference proteome</keyword>
<name>A0A4D4J994_9PSEU</name>
<sequence length="485" mass="47832">MGFGEWYHGAVGAIDRAADAGGHALGWAVGHGYSAITGDKAGGHAIEGKIDRAADRLFFDGHAPAGDNPADIYQWFHGPQAHGTGDYAHGETDLRAMAGTYQECETHARNAQAALRDGWSGSAAEAAQQNMTPIVTTAAAFHQHVATRQNSYGSQIPLWERTKNSVVLVPKDPPQANPLMVPMAVNPMTAGPAVMNAIDTDRQVTTYQQNAHQNQQAFSTYQPPTQQNAAAIPQQPGPVDPGRSDTGSAPPPPGGGVQPPPRTAWRPGSGGSTGGPGGASGGGHVGSGGGWTPPPGTGGYTGPGDSTSAAGYVPPTTTGAAAGTFDPTGAPAGGGAGYRPDGGSWHMFGPAGGASYGPGEGSGSVFARGGGASEDGWGARGGRFGAGADGGRFGSGAGTGTRGPGNAAGAAAEEEGMLRRGGVAGAAGRPGAAGTAGAGAMGAGGRGGRGEEDGEHRAAAYLVSEDNGNEIVGGLPLTAPPVIGE</sequence>
<feature type="compositionally biased region" description="Pro residues" evidence="1">
    <location>
        <begin position="249"/>
        <end position="262"/>
    </location>
</feature>
<dbReference type="EMBL" id="BJFL01000015">
    <property type="protein sequence ID" value="GDY31580.1"/>
    <property type="molecule type" value="Genomic_DNA"/>
</dbReference>
<dbReference type="InterPro" id="IPR038332">
    <property type="entry name" value="PPE_sf"/>
</dbReference>
<accession>A0A4D4J994</accession>
<reference evidence="3" key="1">
    <citation type="submission" date="2019-04" db="EMBL/GenBank/DDBJ databases">
        <title>Draft genome sequence of Pseudonocardiaceae bacterium SL3-2-4.</title>
        <authorList>
            <person name="Ningsih F."/>
            <person name="Yokota A."/>
            <person name="Sakai Y."/>
            <person name="Nanatani K."/>
            <person name="Yabe S."/>
            <person name="Oetari A."/>
            <person name="Sjamsuridzal W."/>
        </authorList>
    </citation>
    <scope>NUCLEOTIDE SEQUENCE [LARGE SCALE GENOMIC DNA]</scope>
    <source>
        <strain evidence="3">SL3-2-4</strain>
    </source>
</reference>
<evidence type="ECO:0008006" key="4">
    <source>
        <dbReference type="Google" id="ProtNLM"/>
    </source>
</evidence>
<evidence type="ECO:0000313" key="2">
    <source>
        <dbReference type="EMBL" id="GDY31580.1"/>
    </source>
</evidence>
<feature type="compositionally biased region" description="Gly residues" evidence="1">
    <location>
        <begin position="434"/>
        <end position="447"/>
    </location>
</feature>
<gene>
    <name evidence="2" type="ORF">GTS_32130</name>
</gene>
<dbReference type="RefSeq" id="WP_137814642.1">
    <property type="nucleotide sequence ID" value="NZ_BJFL01000015.1"/>
</dbReference>
<dbReference type="Proteomes" id="UP000298860">
    <property type="component" value="Unassembled WGS sequence"/>
</dbReference>
<feature type="region of interest" description="Disordered" evidence="1">
    <location>
        <begin position="220"/>
        <end position="338"/>
    </location>
</feature>
<organism evidence="2 3">
    <name type="scientific">Gandjariella thermophila</name>
    <dbReference type="NCBI Taxonomy" id="1931992"/>
    <lineage>
        <taxon>Bacteria</taxon>
        <taxon>Bacillati</taxon>
        <taxon>Actinomycetota</taxon>
        <taxon>Actinomycetes</taxon>
        <taxon>Pseudonocardiales</taxon>
        <taxon>Pseudonocardiaceae</taxon>
        <taxon>Gandjariella</taxon>
    </lineage>
</organism>
<proteinExistence type="predicted"/>
<feature type="compositionally biased region" description="Low complexity" evidence="1">
    <location>
        <begin position="303"/>
        <end position="330"/>
    </location>
</feature>
<comment type="caution">
    <text evidence="2">The sequence shown here is derived from an EMBL/GenBank/DDBJ whole genome shotgun (WGS) entry which is preliminary data.</text>
</comment>
<protein>
    <recommendedName>
        <fullName evidence="4">PPE family domain-containing protein</fullName>
    </recommendedName>
</protein>
<dbReference type="OrthoDB" id="3699409at2"/>
<dbReference type="AlphaFoldDB" id="A0A4D4J994"/>